<dbReference type="RefSeq" id="WP_036626877.1">
    <property type="nucleotide sequence ID" value="NZ_JAKOBR010000147.1"/>
</dbReference>
<dbReference type="SUPFAM" id="SSF55797">
    <property type="entry name" value="PR-1-like"/>
    <property type="match status" value="1"/>
</dbReference>
<protein>
    <submittedName>
        <fullName evidence="4">Cysteine-rich secretory family protein</fullName>
    </submittedName>
</protein>
<dbReference type="Proteomes" id="UP000029278">
    <property type="component" value="Unassembled WGS sequence"/>
</dbReference>
<name>A0A091A6T7_PAEMA</name>
<dbReference type="Gene3D" id="3.40.33.10">
    <property type="entry name" value="CAP"/>
    <property type="match status" value="1"/>
</dbReference>
<dbReference type="EMBL" id="JMQA01000003">
    <property type="protein sequence ID" value="KFN11966.1"/>
    <property type="molecule type" value="Genomic_DNA"/>
</dbReference>
<dbReference type="InterPro" id="IPR035940">
    <property type="entry name" value="CAP_sf"/>
</dbReference>
<dbReference type="PATRIC" id="fig|44252.3.peg.362"/>
<dbReference type="Pfam" id="PF00188">
    <property type="entry name" value="CAP"/>
    <property type="match status" value="1"/>
</dbReference>
<dbReference type="AlphaFoldDB" id="A0A091A6T7"/>
<evidence type="ECO:0000259" key="3">
    <source>
        <dbReference type="Pfam" id="PF13205"/>
    </source>
</evidence>
<evidence type="ECO:0000313" key="5">
    <source>
        <dbReference type="Proteomes" id="UP000029278"/>
    </source>
</evidence>
<dbReference type="PANTHER" id="PTHR31157:SF1">
    <property type="entry name" value="SCP DOMAIN-CONTAINING PROTEIN"/>
    <property type="match status" value="1"/>
</dbReference>
<feature type="domain" description="SCP" evidence="2">
    <location>
        <begin position="64"/>
        <end position="184"/>
    </location>
</feature>
<dbReference type="Pfam" id="PF13205">
    <property type="entry name" value="Big_5"/>
    <property type="match status" value="1"/>
</dbReference>
<dbReference type="PANTHER" id="PTHR31157">
    <property type="entry name" value="SCP DOMAIN-CONTAINING PROTEIN"/>
    <property type="match status" value="1"/>
</dbReference>
<comment type="caution">
    <text evidence="4">The sequence shown here is derived from an EMBL/GenBank/DDBJ whole genome shotgun (WGS) entry which is preliminary data.</text>
</comment>
<dbReference type="GeneID" id="77010066"/>
<dbReference type="Gene3D" id="2.60.40.1080">
    <property type="match status" value="1"/>
</dbReference>
<reference evidence="4 5" key="1">
    <citation type="submission" date="2014-04" db="EMBL/GenBank/DDBJ databases">
        <authorList>
            <person name="Bishop-Lilly K.A."/>
            <person name="Broomall S.M."/>
            <person name="Chain P.S."/>
            <person name="Chertkov O."/>
            <person name="Coyne S.R."/>
            <person name="Daligault H.E."/>
            <person name="Davenport K.W."/>
            <person name="Erkkila T."/>
            <person name="Frey K.G."/>
            <person name="Gibbons H.S."/>
            <person name="Gu W."/>
            <person name="Jaissle J."/>
            <person name="Johnson S.L."/>
            <person name="Koroleva G.I."/>
            <person name="Ladner J.T."/>
            <person name="Lo C.-C."/>
            <person name="Minogue T.D."/>
            <person name="Munk C."/>
            <person name="Palacios G.F."/>
            <person name="Redden C.L."/>
            <person name="Rosenzweig C.N."/>
            <person name="Scholz M.B."/>
            <person name="Teshima H."/>
            <person name="Xu Y."/>
        </authorList>
    </citation>
    <scope>NUCLEOTIDE SEQUENCE [LARGE SCALE GENOMIC DNA]</scope>
    <source>
        <strain evidence="4 5">8244</strain>
    </source>
</reference>
<dbReference type="STRING" id="44252.DJ90_6590"/>
<dbReference type="InterPro" id="IPR032812">
    <property type="entry name" value="SbsA_Ig"/>
</dbReference>
<keyword evidence="5" id="KW-1185">Reference proteome</keyword>
<dbReference type="InterPro" id="IPR008964">
    <property type="entry name" value="Invasin/intimin_cell_adhesion"/>
</dbReference>
<dbReference type="InterPro" id="IPR014044">
    <property type="entry name" value="CAP_dom"/>
</dbReference>
<dbReference type="SUPFAM" id="SSF49373">
    <property type="entry name" value="Invasin/intimin cell-adhesion fragments"/>
    <property type="match status" value="1"/>
</dbReference>
<sequence>MKLDNRKGLFAARIRGRSVIAGAGALLLLLTGWFGGGAFGAAPHAYAADSGKSGYTSDQLEAVDFLNEVRAKIGVQPVTLNREITQAAEAHVKYYNANKEGHPGLDAHSEKEGNEGFTGASVKERIRAAGWSSGSNGAAYGEVMHFKQNSSSSAIQGWLDSAYHRDIVLSPRYSEIGIGLVDGTAVVDMAGKGFASAISGGISVYPYDGQTEVPVGFYGNEIPNPLDQFGAEYSGYIVSATAATKITSYEAAIKDENGEEVAYFDELYSEKTLFLFPKKVLKGNHTYTVTLNYRTEASSGNQTQTWSFTTGKGSALIALKPEFREITLNEGGPYRSSFQAVLDDGRSEAVESGITFVSSDPKGLQISADGVLTGLKAGDYKIKATLDGNTTQLKVKVYPKWKTKTYSAAAANLPSDISGHPLQASLEWGLKGGMISPAKDGLLHPDETVSEAEFWTMLLKSYSVNIDAYQSAKATHWADGAYAIAKSRNYPLAGIANAAARSNPITRRQVAEIVAAADGVNAKGSNAITYVLAQDYVQGVTELSISGFESSKQLTRGEALQILQHLRQTLGELRGRPLNETPASSLPELPQRKLYAKPAELEDRSLYAEFREERKLIVEGKFKEFAGQSMVLKVQEKQGGISKHIEDVNVTFDNEGKFHVEAGPYTPDALNLYLYAPEITYFISVQYNTFVDNHYSE</sequence>
<organism evidence="4 5">
    <name type="scientific">Paenibacillus macerans</name>
    <name type="common">Bacillus macerans</name>
    <dbReference type="NCBI Taxonomy" id="44252"/>
    <lineage>
        <taxon>Bacteria</taxon>
        <taxon>Bacillati</taxon>
        <taxon>Bacillota</taxon>
        <taxon>Bacilli</taxon>
        <taxon>Bacillales</taxon>
        <taxon>Paenibacillaceae</taxon>
        <taxon>Paenibacillus</taxon>
    </lineage>
</organism>
<dbReference type="CDD" id="cd05379">
    <property type="entry name" value="CAP_bacterial"/>
    <property type="match status" value="1"/>
</dbReference>
<evidence type="ECO:0000313" key="4">
    <source>
        <dbReference type="EMBL" id="KFN11966.1"/>
    </source>
</evidence>
<feature type="domain" description="SbsA Ig-like" evidence="3">
    <location>
        <begin position="203"/>
        <end position="310"/>
    </location>
</feature>
<evidence type="ECO:0000259" key="2">
    <source>
        <dbReference type="Pfam" id="PF00188"/>
    </source>
</evidence>
<dbReference type="OrthoDB" id="2079255at2"/>
<gene>
    <name evidence="4" type="ORF">DJ90_6590</name>
</gene>
<proteinExistence type="predicted"/>
<accession>A0A091A6T7</accession>
<keyword evidence="1" id="KW-0732">Signal</keyword>
<evidence type="ECO:0000256" key="1">
    <source>
        <dbReference type="ARBA" id="ARBA00022729"/>
    </source>
</evidence>
<dbReference type="HOGENOM" id="CLU_395268_0_0_9"/>